<dbReference type="Proteomes" id="UP000382577">
    <property type="component" value="Unassembled WGS sequence"/>
</dbReference>
<name>A0A5E4Z074_9BURK</name>
<organism evidence="1 2">
    <name type="scientific">Pandoraea fibrosis</name>
    <dbReference type="NCBI Taxonomy" id="1891094"/>
    <lineage>
        <taxon>Bacteria</taxon>
        <taxon>Pseudomonadati</taxon>
        <taxon>Pseudomonadota</taxon>
        <taxon>Betaproteobacteria</taxon>
        <taxon>Burkholderiales</taxon>
        <taxon>Burkholderiaceae</taxon>
        <taxon>Pandoraea</taxon>
    </lineage>
</organism>
<evidence type="ECO:0000313" key="2">
    <source>
        <dbReference type="Proteomes" id="UP000382577"/>
    </source>
</evidence>
<dbReference type="RefSeq" id="WP_191623552.1">
    <property type="nucleotide sequence ID" value="NZ_CABPRW010000021.1"/>
</dbReference>
<proteinExistence type="predicted"/>
<evidence type="ECO:0000313" key="1">
    <source>
        <dbReference type="EMBL" id="VVE54584.1"/>
    </source>
</evidence>
<sequence>MLTGPVFGSSLPGVAFAPVCASPFWSVPTLAFSPPPLSLVMLPVLL</sequence>
<gene>
    <name evidence="1" type="ORF">PFI31113_04911</name>
</gene>
<dbReference type="AlphaFoldDB" id="A0A5E4Z074"/>
<accession>A0A5E4Z074</accession>
<protein>
    <submittedName>
        <fullName evidence="1">Uncharacterized protein</fullName>
    </submittedName>
</protein>
<reference evidence="1 2" key="1">
    <citation type="submission" date="2019-08" db="EMBL/GenBank/DDBJ databases">
        <authorList>
            <person name="Peeters C."/>
        </authorList>
    </citation>
    <scope>NUCLEOTIDE SEQUENCE [LARGE SCALE GENOMIC DNA]</scope>
    <source>
        <strain evidence="1 2">LMG 31113</strain>
    </source>
</reference>
<dbReference type="EMBL" id="CABPRW010000021">
    <property type="protein sequence ID" value="VVE54584.1"/>
    <property type="molecule type" value="Genomic_DNA"/>
</dbReference>